<evidence type="ECO:0000256" key="2">
    <source>
        <dbReference type="ARBA" id="ARBA00022475"/>
    </source>
</evidence>
<feature type="transmembrane region" description="Helical" evidence="6">
    <location>
        <begin position="23"/>
        <end position="41"/>
    </location>
</feature>
<dbReference type="InterPro" id="IPR004797">
    <property type="entry name" value="Competence_ComEC/Rec2"/>
</dbReference>
<feature type="transmembrane region" description="Helical" evidence="6">
    <location>
        <begin position="210"/>
        <end position="233"/>
    </location>
</feature>
<name>A0A1I4G5W7_9FIRM</name>
<dbReference type="EMBL" id="FOTI01000005">
    <property type="protein sequence ID" value="SFL25502.1"/>
    <property type="molecule type" value="Genomic_DNA"/>
</dbReference>
<dbReference type="GO" id="GO:0005886">
    <property type="term" value="C:plasma membrane"/>
    <property type="evidence" value="ECO:0007669"/>
    <property type="project" value="UniProtKB-SubCell"/>
</dbReference>
<feature type="transmembrane region" description="Helical" evidence="6">
    <location>
        <begin position="365"/>
        <end position="387"/>
    </location>
</feature>
<dbReference type="STRING" id="29563.SAMN02983006_00625"/>
<feature type="domain" description="Metallo-beta-lactamase" evidence="7">
    <location>
        <begin position="493"/>
        <end position="694"/>
    </location>
</feature>
<dbReference type="Pfam" id="PF03772">
    <property type="entry name" value="Competence"/>
    <property type="match status" value="1"/>
</dbReference>
<dbReference type="PANTHER" id="PTHR30619:SF1">
    <property type="entry name" value="RECOMBINATION PROTEIN 2"/>
    <property type="match status" value="1"/>
</dbReference>
<dbReference type="Pfam" id="PF00753">
    <property type="entry name" value="Lactamase_B"/>
    <property type="match status" value="1"/>
</dbReference>
<keyword evidence="9" id="KW-1185">Reference proteome</keyword>
<dbReference type="AlphaFoldDB" id="A0A1I4G5W7"/>
<feature type="transmembrane region" description="Helical" evidence="6">
    <location>
        <begin position="287"/>
        <end position="310"/>
    </location>
</feature>
<dbReference type="InterPro" id="IPR004477">
    <property type="entry name" value="ComEC_N"/>
</dbReference>
<feature type="transmembrane region" description="Helical" evidence="6">
    <location>
        <begin position="245"/>
        <end position="275"/>
    </location>
</feature>
<evidence type="ECO:0000256" key="1">
    <source>
        <dbReference type="ARBA" id="ARBA00004651"/>
    </source>
</evidence>
<dbReference type="Gene3D" id="3.60.15.10">
    <property type="entry name" value="Ribonuclease Z/Hydroxyacylglutathione hydrolase-like"/>
    <property type="match status" value="1"/>
</dbReference>
<dbReference type="PANTHER" id="PTHR30619">
    <property type="entry name" value="DNA INTERNALIZATION/COMPETENCE PROTEIN COMEC/REC2"/>
    <property type="match status" value="1"/>
</dbReference>
<keyword evidence="2" id="KW-1003">Cell membrane</keyword>
<comment type="subcellular location">
    <subcellularLocation>
        <location evidence="1">Cell membrane</location>
        <topology evidence="1">Multi-pass membrane protein</topology>
    </subcellularLocation>
</comment>
<dbReference type="InterPro" id="IPR001279">
    <property type="entry name" value="Metallo-B-lactamas"/>
</dbReference>
<dbReference type="NCBIfam" id="TIGR00361">
    <property type="entry name" value="ComEC_Rec2"/>
    <property type="match status" value="1"/>
</dbReference>
<protein>
    <submittedName>
        <fullName evidence="8">Competence protein ComEC</fullName>
    </submittedName>
</protein>
<evidence type="ECO:0000256" key="3">
    <source>
        <dbReference type="ARBA" id="ARBA00022692"/>
    </source>
</evidence>
<keyword evidence="5 6" id="KW-0472">Membrane</keyword>
<dbReference type="InterPro" id="IPR025405">
    <property type="entry name" value="DUF4131"/>
</dbReference>
<organism evidence="8 9">
    <name type="scientific">Halanaerobium salsuginis</name>
    <dbReference type="NCBI Taxonomy" id="29563"/>
    <lineage>
        <taxon>Bacteria</taxon>
        <taxon>Bacillati</taxon>
        <taxon>Bacillota</taxon>
        <taxon>Clostridia</taxon>
        <taxon>Halanaerobiales</taxon>
        <taxon>Halanaerobiaceae</taxon>
        <taxon>Halanaerobium</taxon>
    </lineage>
</organism>
<evidence type="ECO:0000256" key="5">
    <source>
        <dbReference type="ARBA" id="ARBA00023136"/>
    </source>
</evidence>
<evidence type="ECO:0000313" key="9">
    <source>
        <dbReference type="Proteomes" id="UP000199006"/>
    </source>
</evidence>
<feature type="transmembrane region" description="Helical" evidence="6">
    <location>
        <begin position="330"/>
        <end position="353"/>
    </location>
</feature>
<dbReference type="NCBIfam" id="TIGR00360">
    <property type="entry name" value="ComEC_N-term"/>
    <property type="match status" value="1"/>
</dbReference>
<dbReference type="SUPFAM" id="SSF56281">
    <property type="entry name" value="Metallo-hydrolase/oxidoreductase"/>
    <property type="match status" value="1"/>
</dbReference>
<dbReference type="SMART" id="SM00849">
    <property type="entry name" value="Lactamase_B"/>
    <property type="match status" value="1"/>
</dbReference>
<dbReference type="CDD" id="cd07731">
    <property type="entry name" value="ComA-like_MBL-fold"/>
    <property type="match status" value="1"/>
</dbReference>
<keyword evidence="3 6" id="KW-0812">Transmembrane</keyword>
<accession>A0A1I4G5W7</accession>
<dbReference type="RefSeq" id="WP_177181350.1">
    <property type="nucleotide sequence ID" value="NZ_FOTI01000005.1"/>
</dbReference>
<evidence type="ECO:0000313" key="8">
    <source>
        <dbReference type="EMBL" id="SFL25502.1"/>
    </source>
</evidence>
<proteinExistence type="predicted"/>
<gene>
    <name evidence="8" type="ORF">SAMN02983006_00625</name>
</gene>
<dbReference type="Pfam" id="PF13567">
    <property type="entry name" value="DUF4131"/>
    <property type="match status" value="1"/>
</dbReference>
<dbReference type="InterPro" id="IPR052159">
    <property type="entry name" value="Competence_DNA_uptake"/>
</dbReference>
<dbReference type="InterPro" id="IPR036866">
    <property type="entry name" value="RibonucZ/Hydroxyglut_hydro"/>
</dbReference>
<feature type="transmembrane region" description="Helical" evidence="6">
    <location>
        <begin position="421"/>
        <end position="441"/>
    </location>
</feature>
<feature type="transmembrane region" description="Helical" evidence="6">
    <location>
        <begin position="393"/>
        <end position="414"/>
    </location>
</feature>
<evidence type="ECO:0000256" key="6">
    <source>
        <dbReference type="SAM" id="Phobius"/>
    </source>
</evidence>
<dbReference type="InterPro" id="IPR035681">
    <property type="entry name" value="ComA-like_MBL"/>
</dbReference>
<dbReference type="Proteomes" id="UP000199006">
    <property type="component" value="Unassembled WGS sequence"/>
</dbReference>
<feature type="transmembrane region" description="Helical" evidence="6">
    <location>
        <begin position="461"/>
        <end position="477"/>
    </location>
</feature>
<dbReference type="GO" id="GO:0030420">
    <property type="term" value="P:establishment of competence for transformation"/>
    <property type="evidence" value="ECO:0007669"/>
    <property type="project" value="InterPro"/>
</dbReference>
<evidence type="ECO:0000256" key="4">
    <source>
        <dbReference type="ARBA" id="ARBA00022989"/>
    </source>
</evidence>
<sequence length="761" mass="86364">MTVQLLAVLIYFLFYLKISRNSVFIFLLLLAFFLGSFSFVADNYRYYAPQSISNFQSQAKVLVKARLEIDPGDLSGSNYYLKVKELNKHNFRYGKIIVSKRCFDNYHSGDLLSLYLKLSLPQKQLNPGGFSYRNFLKQKQIYLQGWQPTNIKFLAASFDYRKLIIKLKSKFLDKVDLLFQDKNQALIKAVVFGERSALAKKEKSLLRGAGASHLLAISGLHIGILVFALQQFILKFFKQSKKTLFSLSLCLVIYILMIGASAAVIRAASLALLYLWSVELKRDTDFLNLLAVTLIINLIFDPAAIFKVSLQLSYLLVLGLYLLTPFLNKFLPALLAVSAAAQLAAFAITIYYFNQYNYIAFLTNIWLIPLFSFLLPFLFIIILISFLNITLASLGAIFAAKLLNITFALLTLMVKLQGKPLLFKTPPLFLVVIYYCLLFYLPLTFRHYQINFSLKTQQLKQITVLTAFIISLLIFSYQNNSQLLKVTYLAVGQGDGIYVEFPNGEKMIIDTGPPGKDNMGIAYTIIPYLDHFGIKNIDYLVISHFDADHVGGMPYLLKNKQINNIFIPPFKKPAKYHVWLNNYLSTHQQPKLYKLTAGQQLQVGQCQLSILNPLINKISSDRNANSIVILVNYKNNSFLFTGDLPASQEKRIIREYKLKKINILKAGHHGSNTSSCAELLKNLRPDLTVISVGRNNFGHPAPEVLSRLNKYNLKYLRTDQNGAITVLSNGSQLKIKTFLREEKKSKLIGQALPELLKAFVF</sequence>
<reference evidence="8 9" key="1">
    <citation type="submission" date="2016-10" db="EMBL/GenBank/DDBJ databases">
        <authorList>
            <person name="de Groot N.N."/>
        </authorList>
    </citation>
    <scope>NUCLEOTIDE SEQUENCE [LARGE SCALE GENOMIC DNA]</scope>
    <source>
        <strain evidence="8 9">ATCC 51327</strain>
    </source>
</reference>
<keyword evidence="4 6" id="KW-1133">Transmembrane helix</keyword>
<evidence type="ECO:0000259" key="7">
    <source>
        <dbReference type="SMART" id="SM00849"/>
    </source>
</evidence>